<sequence length="128" mass="15131">MAATIKRAGAEDINVALRRLNRRLKKRKNFAQNISRITELKEEIEVKKETTPKLRRCFDTSSDWSPCVFTSHSREETGEMLEEAKENLQEVDALESRVESFQWELADLKVQLCRTGEKKQNLKYWNWQ</sequence>
<evidence type="ECO:0000313" key="4">
    <source>
        <dbReference type="Proteomes" id="UP000694561"/>
    </source>
</evidence>
<dbReference type="InterPro" id="IPR016661">
    <property type="entry name" value="PFDN4"/>
</dbReference>
<evidence type="ECO:0000313" key="3">
    <source>
        <dbReference type="Ensembl" id="ENSMMNP00015024545.1"/>
    </source>
</evidence>
<accession>A0A8C6C0P8</accession>
<dbReference type="GeneTree" id="ENSGT01150000289141"/>
<dbReference type="AlphaFoldDB" id="A0A8C6C0P8"/>
<reference evidence="3" key="1">
    <citation type="submission" date="2025-08" db="UniProtKB">
        <authorList>
            <consortium name="Ensembl"/>
        </authorList>
    </citation>
    <scope>IDENTIFICATION</scope>
</reference>
<evidence type="ECO:0000256" key="2">
    <source>
        <dbReference type="SAM" id="Coils"/>
    </source>
</evidence>
<organism evidence="3 4">
    <name type="scientific">Monodon monoceros</name>
    <name type="common">Narwhal</name>
    <name type="synonym">Ceratodon monodon</name>
    <dbReference type="NCBI Taxonomy" id="40151"/>
    <lineage>
        <taxon>Eukaryota</taxon>
        <taxon>Metazoa</taxon>
        <taxon>Chordata</taxon>
        <taxon>Craniata</taxon>
        <taxon>Vertebrata</taxon>
        <taxon>Euteleostomi</taxon>
        <taxon>Mammalia</taxon>
        <taxon>Eutheria</taxon>
        <taxon>Laurasiatheria</taxon>
        <taxon>Artiodactyla</taxon>
        <taxon>Whippomorpha</taxon>
        <taxon>Cetacea</taxon>
        <taxon>Odontoceti</taxon>
        <taxon>Monodontidae</taxon>
        <taxon>Monodon</taxon>
    </lineage>
</organism>
<keyword evidence="2" id="KW-0175">Coiled coil</keyword>
<dbReference type="GO" id="GO:0006457">
    <property type="term" value="P:protein folding"/>
    <property type="evidence" value="ECO:0007669"/>
    <property type="project" value="InterPro"/>
</dbReference>
<feature type="coiled-coil region" evidence="2">
    <location>
        <begin position="74"/>
        <end position="111"/>
    </location>
</feature>
<protein>
    <submittedName>
        <fullName evidence="3">Uncharacterized protein</fullName>
    </submittedName>
</protein>
<reference evidence="3" key="2">
    <citation type="submission" date="2025-09" db="UniProtKB">
        <authorList>
            <consortium name="Ensembl"/>
        </authorList>
    </citation>
    <scope>IDENTIFICATION</scope>
</reference>
<dbReference type="GO" id="GO:0051082">
    <property type="term" value="F:unfolded protein binding"/>
    <property type="evidence" value="ECO:0007669"/>
    <property type="project" value="TreeGrafter"/>
</dbReference>
<name>A0A8C6C0P8_MONMO</name>
<evidence type="ECO:0000256" key="1">
    <source>
        <dbReference type="ARBA" id="ARBA00023186"/>
    </source>
</evidence>
<dbReference type="Proteomes" id="UP000694561">
    <property type="component" value="Unplaced"/>
</dbReference>
<dbReference type="Ensembl" id="ENSMMNT00015026977.1">
    <property type="protein sequence ID" value="ENSMMNP00015024545.1"/>
    <property type="gene ID" value="ENSMMNG00015017986.1"/>
</dbReference>
<dbReference type="PANTHER" id="PTHR21100:SF9">
    <property type="entry name" value="PREFOLDIN SUBUNIT 4"/>
    <property type="match status" value="1"/>
</dbReference>
<proteinExistence type="predicted"/>
<dbReference type="GO" id="GO:0016272">
    <property type="term" value="C:prefoldin complex"/>
    <property type="evidence" value="ECO:0007669"/>
    <property type="project" value="InterPro"/>
</dbReference>
<keyword evidence="1" id="KW-0143">Chaperone</keyword>
<keyword evidence="4" id="KW-1185">Reference proteome</keyword>
<dbReference type="GO" id="GO:0005737">
    <property type="term" value="C:cytoplasm"/>
    <property type="evidence" value="ECO:0007669"/>
    <property type="project" value="TreeGrafter"/>
</dbReference>
<dbReference type="PANTHER" id="PTHR21100">
    <property type="entry name" value="PREFOLDIN SUBUNIT 4"/>
    <property type="match status" value="1"/>
</dbReference>